<dbReference type="Pfam" id="PF04381">
    <property type="entry name" value="RdgC"/>
    <property type="match status" value="1"/>
</dbReference>
<protein>
    <submittedName>
        <fullName evidence="1">Exonuclease</fullName>
    </submittedName>
</protein>
<dbReference type="GO" id="GO:0004527">
    <property type="term" value="F:exonuclease activity"/>
    <property type="evidence" value="ECO:0007669"/>
    <property type="project" value="UniProtKB-KW"/>
</dbReference>
<dbReference type="AlphaFoldDB" id="A0A484HL49"/>
<keyword evidence="1" id="KW-0540">Nuclease</keyword>
<dbReference type="InterPro" id="IPR007476">
    <property type="entry name" value="RdgC"/>
</dbReference>
<gene>
    <name evidence="1" type="ORF">EPICR_60134</name>
</gene>
<name>A0A484HL49_9BACT</name>
<organism evidence="1">
    <name type="scientific">uncultured Desulfobacteraceae bacterium</name>
    <dbReference type="NCBI Taxonomy" id="218296"/>
    <lineage>
        <taxon>Bacteria</taxon>
        <taxon>Pseudomonadati</taxon>
        <taxon>Thermodesulfobacteriota</taxon>
        <taxon>Desulfobacteria</taxon>
        <taxon>Desulfobacterales</taxon>
        <taxon>Desulfobacteraceae</taxon>
        <taxon>environmental samples</taxon>
    </lineage>
</organism>
<reference evidence="1" key="1">
    <citation type="submission" date="2019-01" db="EMBL/GenBank/DDBJ databases">
        <authorList>
            <consortium name="Genoscope - CEA"/>
            <person name="William W."/>
        </authorList>
    </citation>
    <scope>NUCLEOTIDE SEQUENCE</scope>
    <source>
        <strain evidence="1">CR-1</strain>
    </source>
</reference>
<evidence type="ECO:0000313" key="1">
    <source>
        <dbReference type="EMBL" id="VEN75146.1"/>
    </source>
</evidence>
<accession>A0A484HL49</accession>
<dbReference type="EMBL" id="CAACVI010000049">
    <property type="protein sequence ID" value="VEN75146.1"/>
    <property type="molecule type" value="Genomic_DNA"/>
</dbReference>
<keyword evidence="1" id="KW-0269">Exonuclease</keyword>
<sequence length="204" mass="23176">MGLLSSTSSLARYMVRGKPDAPIIETARRGLSENRFREIDQSAREKSVGWTSLETPYRPDFEDSSFLVGPFFIFALRVDKKKVPPKLFKKHHTLAMEEKLAKSGRDFLSRDEKSDLKESVLNALLTRMPATPDIYDVVWNVEESWAWFFSGTKSANEDFETLFSKSFNLSVIRLFPYSEAGFASGLDDSRQSLLSKLQPTQFAG</sequence>
<proteinExistence type="predicted"/>
<dbReference type="GO" id="GO:0006310">
    <property type="term" value="P:DNA recombination"/>
    <property type="evidence" value="ECO:0007669"/>
    <property type="project" value="InterPro"/>
</dbReference>
<keyword evidence="1" id="KW-0378">Hydrolase</keyword>